<evidence type="ECO:0000313" key="5">
    <source>
        <dbReference type="EMBL" id="RHW28401.1"/>
    </source>
</evidence>
<accession>A0A417Y7C3</accession>
<evidence type="ECO:0000313" key="6">
    <source>
        <dbReference type="Proteomes" id="UP000283644"/>
    </source>
</evidence>
<organism evidence="5 6">
    <name type="scientific">Nocardioides immobilis</name>
    <dbReference type="NCBI Taxonomy" id="2049295"/>
    <lineage>
        <taxon>Bacteria</taxon>
        <taxon>Bacillati</taxon>
        <taxon>Actinomycetota</taxon>
        <taxon>Actinomycetes</taxon>
        <taxon>Propionibacteriales</taxon>
        <taxon>Nocardioidaceae</taxon>
        <taxon>Nocardioides</taxon>
    </lineage>
</organism>
<dbReference type="InterPro" id="IPR029045">
    <property type="entry name" value="ClpP/crotonase-like_dom_sf"/>
</dbReference>
<dbReference type="SUPFAM" id="SSF52096">
    <property type="entry name" value="ClpP/crotonase"/>
    <property type="match status" value="1"/>
</dbReference>
<comment type="catalytic activity">
    <reaction evidence="4">
        <text>a 4-saturated-(3S)-3-hydroxyacyl-CoA = a (3E)-enoyl-CoA + H2O</text>
        <dbReference type="Rhea" id="RHEA:20724"/>
        <dbReference type="ChEBI" id="CHEBI:15377"/>
        <dbReference type="ChEBI" id="CHEBI:58521"/>
        <dbReference type="ChEBI" id="CHEBI:137480"/>
        <dbReference type="EC" id="4.2.1.17"/>
    </reaction>
</comment>
<protein>
    <submittedName>
        <fullName evidence="5">Enoyl-CoA hydratase/isomerase family protein</fullName>
    </submittedName>
</protein>
<keyword evidence="2" id="KW-0456">Lyase</keyword>
<dbReference type="InterPro" id="IPR014748">
    <property type="entry name" value="Enoyl-CoA_hydra_C"/>
</dbReference>
<keyword evidence="6" id="KW-1185">Reference proteome</keyword>
<dbReference type="CDD" id="cd06558">
    <property type="entry name" value="crotonase-like"/>
    <property type="match status" value="1"/>
</dbReference>
<dbReference type="PANTHER" id="PTHR11941:SF54">
    <property type="entry name" value="ENOYL-COA HYDRATASE, MITOCHONDRIAL"/>
    <property type="match status" value="1"/>
</dbReference>
<dbReference type="PANTHER" id="PTHR11941">
    <property type="entry name" value="ENOYL-COA HYDRATASE-RELATED"/>
    <property type="match status" value="1"/>
</dbReference>
<proteinExistence type="inferred from homology"/>
<evidence type="ECO:0000256" key="3">
    <source>
        <dbReference type="ARBA" id="ARBA00023709"/>
    </source>
</evidence>
<evidence type="ECO:0000256" key="4">
    <source>
        <dbReference type="ARBA" id="ARBA00023717"/>
    </source>
</evidence>
<dbReference type="InterPro" id="IPR001753">
    <property type="entry name" value="Enoyl-CoA_hydra/iso"/>
</dbReference>
<comment type="caution">
    <text evidence="5">The sequence shown here is derived from an EMBL/GenBank/DDBJ whole genome shotgun (WGS) entry which is preliminary data.</text>
</comment>
<dbReference type="GO" id="GO:0006635">
    <property type="term" value="P:fatty acid beta-oxidation"/>
    <property type="evidence" value="ECO:0007669"/>
    <property type="project" value="TreeGrafter"/>
</dbReference>
<dbReference type="Gene3D" id="3.90.226.10">
    <property type="entry name" value="2-enoyl-CoA Hydratase, Chain A, domain 1"/>
    <property type="match status" value="1"/>
</dbReference>
<dbReference type="GO" id="GO:0004300">
    <property type="term" value="F:enoyl-CoA hydratase activity"/>
    <property type="evidence" value="ECO:0007669"/>
    <property type="project" value="UniProtKB-EC"/>
</dbReference>
<dbReference type="Gene3D" id="1.10.12.10">
    <property type="entry name" value="Lyase 2-enoyl-coa Hydratase, Chain A, domain 2"/>
    <property type="match status" value="1"/>
</dbReference>
<comment type="catalytic activity">
    <reaction evidence="3">
        <text>a (3S)-3-hydroxyacyl-CoA = a (2E)-enoyl-CoA + H2O</text>
        <dbReference type="Rhea" id="RHEA:16105"/>
        <dbReference type="ChEBI" id="CHEBI:15377"/>
        <dbReference type="ChEBI" id="CHEBI:57318"/>
        <dbReference type="ChEBI" id="CHEBI:58856"/>
        <dbReference type="EC" id="4.2.1.17"/>
    </reaction>
</comment>
<dbReference type="Proteomes" id="UP000283644">
    <property type="component" value="Unassembled WGS sequence"/>
</dbReference>
<dbReference type="OrthoDB" id="8452484at2"/>
<sequence length="255" mass="27062">MRLVTVEYRARVLHVRMSSPPVNAFSAAFFDDLHAVLASAGPEIGAVVISSTVERVFAAGGDIPFMARADEPTSENYVRRCQEVYGLLERPEVVSIMAIDGACLGGGLELSLAADIRIASPSSRLGLPEVSLGILAGGGAIHRLVRAVGQGVARDLLLTGEPISAKQAHMWGLVNRLAADPLAAALALAEKVGSFSPEAVGATKVLALSASTDEFEDGLRDELARWVEVRRGANAQEGLDAFAQRRAPRFERRHA</sequence>
<dbReference type="GO" id="GO:0016853">
    <property type="term" value="F:isomerase activity"/>
    <property type="evidence" value="ECO:0007669"/>
    <property type="project" value="UniProtKB-KW"/>
</dbReference>
<dbReference type="AlphaFoldDB" id="A0A417Y7C3"/>
<comment type="similarity">
    <text evidence="1">Belongs to the enoyl-CoA hydratase/isomerase family.</text>
</comment>
<evidence type="ECO:0000256" key="1">
    <source>
        <dbReference type="ARBA" id="ARBA00005254"/>
    </source>
</evidence>
<reference evidence="5 6" key="1">
    <citation type="submission" date="2018-09" db="EMBL/GenBank/DDBJ databases">
        <title>Genome sequencing of Nocardioides immobilis CCTCC AB 2017083 for comparison to Nocardioides silvaticus.</title>
        <authorList>
            <person name="Li C."/>
            <person name="Wang G."/>
        </authorList>
    </citation>
    <scope>NUCLEOTIDE SEQUENCE [LARGE SCALE GENOMIC DNA]</scope>
    <source>
        <strain evidence="5 6">CCTCC AB 2017083</strain>
    </source>
</reference>
<dbReference type="Pfam" id="PF00378">
    <property type="entry name" value="ECH_1"/>
    <property type="match status" value="1"/>
</dbReference>
<name>A0A417Y7C3_9ACTN</name>
<evidence type="ECO:0000256" key="2">
    <source>
        <dbReference type="ARBA" id="ARBA00023239"/>
    </source>
</evidence>
<dbReference type="EMBL" id="QXGH01000010">
    <property type="protein sequence ID" value="RHW28401.1"/>
    <property type="molecule type" value="Genomic_DNA"/>
</dbReference>
<gene>
    <name evidence="5" type="ORF">D0Z08_05405</name>
</gene>
<keyword evidence="5" id="KW-0413">Isomerase</keyword>